<dbReference type="EMBL" id="SRXW01000001">
    <property type="protein sequence ID" value="TGY90686.1"/>
    <property type="molecule type" value="Genomic_DNA"/>
</dbReference>
<organism evidence="1 2">
    <name type="scientific">Marinicauda algicola</name>
    <dbReference type="NCBI Taxonomy" id="2029849"/>
    <lineage>
        <taxon>Bacteria</taxon>
        <taxon>Pseudomonadati</taxon>
        <taxon>Pseudomonadota</taxon>
        <taxon>Alphaproteobacteria</taxon>
        <taxon>Maricaulales</taxon>
        <taxon>Maricaulaceae</taxon>
        <taxon>Marinicauda</taxon>
    </lineage>
</organism>
<gene>
    <name evidence="1" type="ORF">E5163_06130</name>
</gene>
<evidence type="ECO:0000313" key="1">
    <source>
        <dbReference type="EMBL" id="TGY90686.1"/>
    </source>
</evidence>
<dbReference type="RefSeq" id="WP_135995183.1">
    <property type="nucleotide sequence ID" value="NZ_CP071057.1"/>
</dbReference>
<protein>
    <submittedName>
        <fullName evidence="1">Uncharacterized protein</fullName>
    </submittedName>
</protein>
<reference evidence="1 2" key="1">
    <citation type="journal article" date="2017" name="Int. J. Syst. Evol. Microbiol.">
        <title>Marinicauda algicola sp. nov., isolated from a marine red alga Rhodosorus marinus.</title>
        <authorList>
            <person name="Jeong S.E."/>
            <person name="Jeon S.H."/>
            <person name="Chun B.H."/>
            <person name="Kim D.W."/>
            <person name="Jeon C.O."/>
        </authorList>
    </citation>
    <scope>NUCLEOTIDE SEQUENCE [LARGE SCALE GENOMIC DNA]</scope>
    <source>
        <strain evidence="1 2">JCM 31718</strain>
    </source>
</reference>
<name>A0A4S2H4X8_9PROT</name>
<dbReference type="Proteomes" id="UP000308054">
    <property type="component" value="Unassembled WGS sequence"/>
</dbReference>
<dbReference type="AlphaFoldDB" id="A0A4S2H4X8"/>
<evidence type="ECO:0000313" key="2">
    <source>
        <dbReference type="Proteomes" id="UP000308054"/>
    </source>
</evidence>
<comment type="caution">
    <text evidence="1">The sequence shown here is derived from an EMBL/GenBank/DDBJ whole genome shotgun (WGS) entry which is preliminary data.</text>
</comment>
<keyword evidence="2" id="KW-1185">Reference proteome</keyword>
<accession>A0A4S2H4X8</accession>
<proteinExistence type="predicted"/>
<sequence>MENKPFSWVSVLAMSDSLTDLILSLTPEDGSSIGNGAMMALVREPMLALFESDHFAARYPLVADGLLANSRERGPLSELWARRNRHPRAVGLTWLRRDRSCCR</sequence>